<proteinExistence type="predicted"/>
<evidence type="ECO:0000313" key="2">
    <source>
        <dbReference type="Proteomes" id="UP001149165"/>
    </source>
</evidence>
<evidence type="ECO:0000313" key="1">
    <source>
        <dbReference type="EMBL" id="KAJ5100657.1"/>
    </source>
</evidence>
<dbReference type="EMBL" id="JAPQKH010000004">
    <property type="protein sequence ID" value="KAJ5100657.1"/>
    <property type="molecule type" value="Genomic_DNA"/>
</dbReference>
<reference evidence="1" key="1">
    <citation type="submission" date="2022-11" db="EMBL/GenBank/DDBJ databases">
        <authorList>
            <person name="Petersen C."/>
        </authorList>
    </citation>
    <scope>NUCLEOTIDE SEQUENCE</scope>
    <source>
        <strain evidence="1">IBT 30069</strain>
    </source>
</reference>
<dbReference type="OrthoDB" id="3540486at2759"/>
<organism evidence="1 2">
    <name type="scientific">Penicillium angulare</name>
    <dbReference type="NCBI Taxonomy" id="116970"/>
    <lineage>
        <taxon>Eukaryota</taxon>
        <taxon>Fungi</taxon>
        <taxon>Dikarya</taxon>
        <taxon>Ascomycota</taxon>
        <taxon>Pezizomycotina</taxon>
        <taxon>Eurotiomycetes</taxon>
        <taxon>Eurotiomycetidae</taxon>
        <taxon>Eurotiales</taxon>
        <taxon>Aspergillaceae</taxon>
        <taxon>Penicillium</taxon>
    </lineage>
</organism>
<dbReference type="Proteomes" id="UP001149165">
    <property type="component" value="Unassembled WGS sequence"/>
</dbReference>
<keyword evidence="2" id="KW-1185">Reference proteome</keyword>
<sequence length="212" mass="23729">MIYGCDSGFSAYASHVVYGKWITIDECVHLEPSLYENYLCEVLPTAEFNGLPPVITRDCQESRYVAYESGSTVPDDFYAGLLEDDDSLSATTCQIIDIKRDSAHLNWYSLYESVYENSSGSALASLAWQSRQVVGRPSFMSPWFTIPSEGKKMFEVFGKIPSWWFIMRVVIIHAGFRDAAQSGLFELLGDASVQIVSVSDDQKTNALYNFGT</sequence>
<comment type="caution">
    <text evidence="1">The sequence shown here is derived from an EMBL/GenBank/DDBJ whole genome shotgun (WGS) entry which is preliminary data.</text>
</comment>
<gene>
    <name evidence="1" type="ORF">N7456_006709</name>
</gene>
<reference evidence="1" key="2">
    <citation type="journal article" date="2023" name="IMA Fungus">
        <title>Comparative genomic study of the Penicillium genus elucidates a diverse pangenome and 15 lateral gene transfer events.</title>
        <authorList>
            <person name="Petersen C."/>
            <person name="Sorensen T."/>
            <person name="Nielsen M.R."/>
            <person name="Sondergaard T.E."/>
            <person name="Sorensen J.L."/>
            <person name="Fitzpatrick D.A."/>
            <person name="Frisvad J.C."/>
            <person name="Nielsen K.L."/>
        </authorList>
    </citation>
    <scope>NUCLEOTIDE SEQUENCE</scope>
    <source>
        <strain evidence="1">IBT 30069</strain>
    </source>
</reference>
<accession>A0A9W9FIM3</accession>
<name>A0A9W9FIM3_9EURO</name>
<protein>
    <submittedName>
        <fullName evidence="1">Uncharacterized protein</fullName>
    </submittedName>
</protein>
<dbReference type="AlphaFoldDB" id="A0A9W9FIM3"/>